<keyword evidence="4 8" id="KW-0812">Transmembrane</keyword>
<evidence type="ECO:0000256" key="2">
    <source>
        <dbReference type="ARBA" id="ARBA00006939"/>
    </source>
</evidence>
<dbReference type="GO" id="GO:0005886">
    <property type="term" value="C:plasma membrane"/>
    <property type="evidence" value="ECO:0007669"/>
    <property type="project" value="UniProtKB-SubCell"/>
</dbReference>
<evidence type="ECO:0000313" key="10">
    <source>
        <dbReference type="Proteomes" id="UP000446866"/>
    </source>
</evidence>
<keyword evidence="3" id="KW-1003">Cell membrane</keyword>
<dbReference type="GO" id="GO:0005385">
    <property type="term" value="F:zinc ion transmembrane transporter activity"/>
    <property type="evidence" value="ECO:0007669"/>
    <property type="project" value="TreeGrafter"/>
</dbReference>
<feature type="transmembrane region" description="Helical" evidence="8">
    <location>
        <begin position="39"/>
        <end position="58"/>
    </location>
</feature>
<evidence type="ECO:0000256" key="1">
    <source>
        <dbReference type="ARBA" id="ARBA00004651"/>
    </source>
</evidence>
<evidence type="ECO:0000256" key="4">
    <source>
        <dbReference type="ARBA" id="ARBA00022692"/>
    </source>
</evidence>
<accession>A0A845QFT8</accession>
<dbReference type="AlphaFoldDB" id="A0A845QFT8"/>
<evidence type="ECO:0000256" key="7">
    <source>
        <dbReference type="ARBA" id="ARBA00023136"/>
    </source>
</evidence>
<evidence type="ECO:0000313" key="9">
    <source>
        <dbReference type="EMBL" id="NBH60106.1"/>
    </source>
</evidence>
<feature type="transmembrane region" description="Helical" evidence="8">
    <location>
        <begin position="114"/>
        <end position="140"/>
    </location>
</feature>
<protein>
    <submittedName>
        <fullName evidence="9">ZIP family metal transporter</fullName>
    </submittedName>
</protein>
<name>A0A845QFT8_9FIRM</name>
<comment type="similarity">
    <text evidence="2">Belongs to the ZIP transporter (TC 2.A.5) family.</text>
</comment>
<evidence type="ECO:0000256" key="6">
    <source>
        <dbReference type="ARBA" id="ARBA00022989"/>
    </source>
</evidence>
<feature type="transmembrane region" description="Helical" evidence="8">
    <location>
        <begin position="184"/>
        <end position="208"/>
    </location>
</feature>
<comment type="subcellular location">
    <subcellularLocation>
        <location evidence="1">Cell membrane</location>
        <topology evidence="1">Multi-pass membrane protein</topology>
    </subcellularLocation>
</comment>
<evidence type="ECO:0000256" key="8">
    <source>
        <dbReference type="SAM" id="Phobius"/>
    </source>
</evidence>
<proteinExistence type="inferred from homology"/>
<sequence>MNGIIWALLGTLFTFSVTSLGALNVFWVKKEVSSSVQCVFLGFAGGVMVAASVWSLLLPGIDRAEENGQISWLIITGGFLLGVMVLLIADAYMKRTYMRRLSSGKLVSLKQSTLMLVLAITIHNIPEGMAVGLAFSLAFAGDADPALFSGAAALALGIGIQNYPEGTAVALPLIKDGMSKKKAFFIGSMSAIVEPIFGVLAAVVATLITPLMPLLLAFAAGTMIYVVVQELLPEAQMCEGDKTATLGFIAGFLIMMILDVSLG</sequence>
<dbReference type="PANTHER" id="PTHR11040:SF211">
    <property type="entry name" value="ZINC TRANSPORTER ZIP11"/>
    <property type="match status" value="1"/>
</dbReference>
<dbReference type="PANTHER" id="PTHR11040">
    <property type="entry name" value="ZINC/IRON TRANSPORTER"/>
    <property type="match status" value="1"/>
</dbReference>
<dbReference type="RefSeq" id="WP_160200411.1">
    <property type="nucleotide sequence ID" value="NZ_QXWK01000001.1"/>
</dbReference>
<feature type="transmembrane region" description="Helical" evidence="8">
    <location>
        <begin position="146"/>
        <end position="163"/>
    </location>
</feature>
<keyword evidence="10" id="KW-1185">Reference proteome</keyword>
<keyword evidence="6 8" id="KW-1133">Transmembrane helix</keyword>
<keyword evidence="7 8" id="KW-0472">Membrane</keyword>
<feature type="transmembrane region" description="Helical" evidence="8">
    <location>
        <begin position="6"/>
        <end position="27"/>
    </location>
</feature>
<dbReference type="InterPro" id="IPR003689">
    <property type="entry name" value="ZIP"/>
</dbReference>
<evidence type="ECO:0000256" key="5">
    <source>
        <dbReference type="ARBA" id="ARBA00022833"/>
    </source>
</evidence>
<reference evidence="9 10" key="1">
    <citation type="submission" date="2018-08" db="EMBL/GenBank/DDBJ databases">
        <title>Murine metabolic-syndrome-specific gut microbial biobank.</title>
        <authorList>
            <person name="Liu C."/>
        </authorList>
    </citation>
    <scope>NUCLEOTIDE SEQUENCE [LARGE SCALE GENOMIC DNA]</scope>
    <source>
        <strain evidence="9 10">28</strain>
    </source>
</reference>
<evidence type="ECO:0000256" key="3">
    <source>
        <dbReference type="ARBA" id="ARBA00022475"/>
    </source>
</evidence>
<comment type="caution">
    <text evidence="9">The sequence shown here is derived from an EMBL/GenBank/DDBJ whole genome shotgun (WGS) entry which is preliminary data.</text>
</comment>
<dbReference type="Pfam" id="PF02535">
    <property type="entry name" value="Zip"/>
    <property type="match status" value="1"/>
</dbReference>
<dbReference type="Proteomes" id="UP000446866">
    <property type="component" value="Unassembled WGS sequence"/>
</dbReference>
<feature type="transmembrane region" description="Helical" evidence="8">
    <location>
        <begin position="244"/>
        <end position="262"/>
    </location>
</feature>
<organism evidence="9 10">
    <name type="scientific">Anaerotruncus colihominis</name>
    <dbReference type="NCBI Taxonomy" id="169435"/>
    <lineage>
        <taxon>Bacteria</taxon>
        <taxon>Bacillati</taxon>
        <taxon>Bacillota</taxon>
        <taxon>Clostridia</taxon>
        <taxon>Eubacteriales</taxon>
        <taxon>Oscillospiraceae</taxon>
        <taxon>Anaerotruncus</taxon>
    </lineage>
</organism>
<feature type="transmembrane region" description="Helical" evidence="8">
    <location>
        <begin position="70"/>
        <end position="93"/>
    </location>
</feature>
<gene>
    <name evidence="9" type="ORF">D0435_00255</name>
</gene>
<keyword evidence="5" id="KW-0862">Zinc</keyword>
<feature type="transmembrane region" description="Helical" evidence="8">
    <location>
        <begin position="214"/>
        <end position="232"/>
    </location>
</feature>
<dbReference type="EMBL" id="QXWK01000001">
    <property type="protein sequence ID" value="NBH60106.1"/>
    <property type="molecule type" value="Genomic_DNA"/>
</dbReference>